<feature type="region of interest" description="Disordered" evidence="7">
    <location>
        <begin position="272"/>
        <end position="309"/>
    </location>
</feature>
<evidence type="ECO:0000259" key="8">
    <source>
        <dbReference type="PROSITE" id="PS50217"/>
    </source>
</evidence>
<organism evidence="9">
    <name type="scientific">Schistocerca gregaria</name>
    <name type="common">Desert locust</name>
    <name type="synonym">Gryllus gregarius</name>
    <dbReference type="NCBI Taxonomy" id="7010"/>
    <lineage>
        <taxon>Eukaryota</taxon>
        <taxon>Metazoa</taxon>
        <taxon>Ecdysozoa</taxon>
        <taxon>Arthropoda</taxon>
        <taxon>Hexapoda</taxon>
        <taxon>Insecta</taxon>
        <taxon>Pterygota</taxon>
        <taxon>Neoptera</taxon>
        <taxon>Polyneoptera</taxon>
        <taxon>Orthoptera</taxon>
        <taxon>Caelifera</taxon>
        <taxon>Acrididea</taxon>
        <taxon>Acridomorpha</taxon>
        <taxon>Acridoidea</taxon>
        <taxon>Acrididae</taxon>
        <taxon>Cyrtacanthacridinae</taxon>
        <taxon>Schistocerca</taxon>
    </lineage>
</organism>
<dbReference type="InterPro" id="IPR004827">
    <property type="entry name" value="bZIP"/>
</dbReference>
<dbReference type="Gene3D" id="1.20.5.170">
    <property type="match status" value="1"/>
</dbReference>
<dbReference type="CDD" id="cd14721">
    <property type="entry name" value="bZIP_Fos"/>
    <property type="match status" value="1"/>
</dbReference>
<dbReference type="EMBL" id="MW962839">
    <property type="protein sequence ID" value="QVD39605.1"/>
    <property type="molecule type" value="mRNA"/>
</dbReference>
<comment type="similarity">
    <text evidence="1">Belongs to the bZIP family. Fos subfamily.</text>
</comment>
<evidence type="ECO:0000256" key="1">
    <source>
        <dbReference type="ARBA" id="ARBA00007619"/>
    </source>
</evidence>
<dbReference type="SUPFAM" id="SSF57959">
    <property type="entry name" value="Leucine zipper domain"/>
    <property type="match status" value="1"/>
</dbReference>
<evidence type="ECO:0000256" key="7">
    <source>
        <dbReference type="SAM" id="MobiDB-lite"/>
    </source>
</evidence>
<feature type="region of interest" description="Disordered" evidence="7">
    <location>
        <begin position="155"/>
        <end position="183"/>
    </location>
</feature>
<accession>A0A8E5NIK8</accession>
<evidence type="ECO:0000256" key="3">
    <source>
        <dbReference type="ARBA" id="ARBA00023125"/>
    </source>
</evidence>
<dbReference type="Pfam" id="PF03131">
    <property type="entry name" value="bZIP_Maf"/>
    <property type="match status" value="1"/>
</dbReference>
<dbReference type="SMART" id="SM00338">
    <property type="entry name" value="BRLZ"/>
    <property type="match status" value="1"/>
</dbReference>
<dbReference type="RefSeq" id="XP_049858220.1">
    <property type="nucleotide sequence ID" value="XM_050002263.1"/>
</dbReference>
<dbReference type="InterPro" id="IPR000837">
    <property type="entry name" value="AP-1"/>
</dbReference>
<dbReference type="PROSITE" id="PS00036">
    <property type="entry name" value="BZIP_BASIC"/>
    <property type="match status" value="1"/>
</dbReference>
<evidence type="ECO:0000256" key="5">
    <source>
        <dbReference type="ARBA" id="ARBA00023163"/>
    </source>
</evidence>
<dbReference type="FunFam" id="1.20.5.170:FF:000006">
    <property type="entry name" value="fos-related antigen 2 isoform X1"/>
    <property type="match status" value="1"/>
</dbReference>
<name>A0A8E5NIK8_SCHGR</name>
<dbReference type="PANTHER" id="PTHR23351:SF56">
    <property type="entry name" value="KAYAK"/>
    <property type="match status" value="1"/>
</dbReference>
<dbReference type="GO" id="GO:0000981">
    <property type="term" value="F:DNA-binding transcription factor activity, RNA polymerase II-specific"/>
    <property type="evidence" value="ECO:0007669"/>
    <property type="project" value="TreeGrafter"/>
</dbReference>
<feature type="domain" description="BZIP" evidence="8">
    <location>
        <begin position="173"/>
        <end position="236"/>
    </location>
</feature>
<proteinExistence type="evidence at transcript level"/>
<dbReference type="AlphaFoldDB" id="A0A8E5NIK8"/>
<dbReference type="CTD" id="3772082"/>
<evidence type="ECO:0000256" key="6">
    <source>
        <dbReference type="ARBA" id="ARBA00044005"/>
    </source>
</evidence>
<dbReference type="GO" id="GO:0005634">
    <property type="term" value="C:nucleus"/>
    <property type="evidence" value="ECO:0007669"/>
    <property type="project" value="UniProtKB-ARBA"/>
</dbReference>
<dbReference type="OrthoDB" id="5866312at2759"/>
<dbReference type="GeneID" id="126347338"/>
<keyword evidence="2" id="KW-0805">Transcription regulation</keyword>
<evidence type="ECO:0000256" key="4">
    <source>
        <dbReference type="ARBA" id="ARBA00023159"/>
    </source>
</evidence>
<dbReference type="PROSITE" id="PS50217">
    <property type="entry name" value="BZIP"/>
    <property type="match status" value="1"/>
</dbReference>
<keyword evidence="4" id="KW-0010">Activator</keyword>
<feature type="compositionally biased region" description="Polar residues" evidence="7">
    <location>
        <begin position="371"/>
        <end position="381"/>
    </location>
</feature>
<comment type="subunit">
    <text evidence="6">Homodimer. Heterodimer with Jra. The kay-Jra heterodimer binds more stably to the AP-1 site than either of the two proteins alone.</text>
</comment>
<dbReference type="GO" id="GO:0000978">
    <property type="term" value="F:RNA polymerase II cis-regulatory region sequence-specific DNA binding"/>
    <property type="evidence" value="ECO:0007669"/>
    <property type="project" value="TreeGrafter"/>
</dbReference>
<dbReference type="PRINTS" id="PR00042">
    <property type="entry name" value="LEUZIPPRFOS"/>
</dbReference>
<dbReference type="InterPro" id="IPR046347">
    <property type="entry name" value="bZIP_sf"/>
</dbReference>
<dbReference type="PANTHER" id="PTHR23351">
    <property type="entry name" value="FOS TRANSCRIPTION FACTOR-RELATED"/>
    <property type="match status" value="1"/>
</dbReference>
<protein>
    <submittedName>
        <fullName evidence="9">Transcription factor Kayak</fullName>
    </submittedName>
</protein>
<evidence type="ECO:0000313" key="9">
    <source>
        <dbReference type="EMBL" id="QVD39605.1"/>
    </source>
</evidence>
<dbReference type="InterPro" id="IPR004826">
    <property type="entry name" value="bZIP_Maf"/>
</dbReference>
<feature type="region of interest" description="Disordered" evidence="7">
    <location>
        <begin position="356"/>
        <end position="386"/>
    </location>
</feature>
<sequence>MNLDLMPQLVPLSSQVLDREDDQLLTMYSDWSRNSDKQRMFVTLDGLNSGVPTRTTATLTPTTLRNIEQTLIDLECEVSSHQNEAGFVPPVVQPVSQVGGTYMSLLESKPAWQADVGQQAARPTVVTTASVLPTTVATTATIPVTAANVTAAPRRNVGGRRPTKNTGISPEEEERRRVRRERNKMAAARCRKRRLDHTNALLQETEGLEQKKQGLQLEIQQLTQQKEDLEFLLEAHQRHCRLNGTAGSCSPLDVKPFDYRPPTSVSEEMCVKRETDEDPHGPPPAKRLAPEPSLPGPVAGTGGVAKPPRPNSLPVAAAFTPAAGTLKVAASVSEVAGVPVTTPSAGMPFNFDSLMEGGTGLTPVSAPLIPSCSSQQRNSADLASPDAVPAKLVSL</sequence>
<keyword evidence="3" id="KW-0238">DNA-binding</keyword>
<evidence type="ECO:0000256" key="2">
    <source>
        <dbReference type="ARBA" id="ARBA00023015"/>
    </source>
</evidence>
<reference evidence="9" key="1">
    <citation type="journal article" date="2021" name="J. Neurophysiol.">
        <title>Gene transcription changes in a locust model of noise-induced deafness.</title>
        <authorList>
            <person name="French A.S."/>
            <person name="Warren B."/>
        </authorList>
    </citation>
    <scope>NUCLEOTIDE SEQUENCE</scope>
</reference>
<keyword evidence="5" id="KW-0804">Transcription</keyword>